<feature type="chain" id="PRO_5046576468" description="Solute-binding protein family 3/N-terminal domain-containing protein" evidence="2">
    <location>
        <begin position="17"/>
        <end position="261"/>
    </location>
</feature>
<protein>
    <recommendedName>
        <fullName evidence="3">Solute-binding protein family 3/N-terminal domain-containing protein</fullName>
    </recommendedName>
</protein>
<dbReference type="Proteomes" id="UP001156706">
    <property type="component" value="Unassembled WGS sequence"/>
</dbReference>
<dbReference type="Gene3D" id="3.40.190.10">
    <property type="entry name" value="Periplasmic binding protein-like II"/>
    <property type="match status" value="2"/>
</dbReference>
<comment type="caution">
    <text evidence="4">The sequence shown here is derived from an EMBL/GenBank/DDBJ whole genome shotgun (WGS) entry which is preliminary data.</text>
</comment>
<reference evidence="5" key="1">
    <citation type="journal article" date="2019" name="Int. J. Syst. Evol. Microbiol.">
        <title>The Global Catalogue of Microorganisms (GCM) 10K type strain sequencing project: providing services to taxonomists for standard genome sequencing and annotation.</title>
        <authorList>
            <consortium name="The Broad Institute Genomics Platform"/>
            <consortium name="The Broad Institute Genome Sequencing Center for Infectious Disease"/>
            <person name="Wu L."/>
            <person name="Ma J."/>
        </authorList>
    </citation>
    <scope>NUCLEOTIDE SEQUENCE [LARGE SCALE GENOMIC DNA]</scope>
    <source>
        <strain evidence="5">NBRC 110044</strain>
    </source>
</reference>
<accession>A0ABQ5YIJ6</accession>
<evidence type="ECO:0000313" key="5">
    <source>
        <dbReference type="Proteomes" id="UP001156706"/>
    </source>
</evidence>
<dbReference type="PANTHER" id="PTHR35936:SF19">
    <property type="entry name" value="AMINO-ACID-BINDING PROTEIN YXEM-RELATED"/>
    <property type="match status" value="1"/>
</dbReference>
<name>A0ABQ5YIJ6_9NEIS</name>
<dbReference type="RefSeq" id="WP_284197410.1">
    <property type="nucleotide sequence ID" value="NZ_BSOG01000004.1"/>
</dbReference>
<proteinExistence type="predicted"/>
<dbReference type="Pfam" id="PF00497">
    <property type="entry name" value="SBP_bac_3"/>
    <property type="match status" value="1"/>
</dbReference>
<gene>
    <name evidence="4" type="ORF">GCM10007907_31220</name>
</gene>
<dbReference type="InterPro" id="IPR001638">
    <property type="entry name" value="Solute-binding_3/MltF_N"/>
</dbReference>
<evidence type="ECO:0000259" key="3">
    <source>
        <dbReference type="Pfam" id="PF00497"/>
    </source>
</evidence>
<evidence type="ECO:0000256" key="1">
    <source>
        <dbReference type="ARBA" id="ARBA00022729"/>
    </source>
</evidence>
<keyword evidence="1 2" id="KW-0732">Signal</keyword>
<sequence length="261" mass="29865">MLRYCLALLIATLAYAAPADYGCADRAVRVAYHPFGMAYWRDAQGQPQGIDPDLVAALSQATGCRFQVSELSRVLIWKMYEQGETDMVLSALPTEQRDRFGQFMPLPYWGNGNELVVLKSLGRPASLADLDELPEFRLGIVRSYKYGDTIWEQLIARQRERDELIEVADIESLYHQMKIGRINALISSPMLYRLMLPRYALDGKVHTLDWTPERNELRAGLYFSRSRFGAAELNRWEALLAGPMQQQFTAILRRYLGPRPN</sequence>
<dbReference type="EMBL" id="BSOG01000004">
    <property type="protein sequence ID" value="GLR14332.1"/>
    <property type="molecule type" value="Genomic_DNA"/>
</dbReference>
<feature type="domain" description="Solute-binding protein family 3/N-terminal" evidence="3">
    <location>
        <begin position="28"/>
        <end position="122"/>
    </location>
</feature>
<dbReference type="PANTHER" id="PTHR35936">
    <property type="entry name" value="MEMBRANE-BOUND LYTIC MUREIN TRANSGLYCOSYLASE F"/>
    <property type="match status" value="1"/>
</dbReference>
<organism evidence="4 5">
    <name type="scientific">Chitinimonas prasina</name>
    <dbReference type="NCBI Taxonomy" id="1434937"/>
    <lineage>
        <taxon>Bacteria</taxon>
        <taxon>Pseudomonadati</taxon>
        <taxon>Pseudomonadota</taxon>
        <taxon>Betaproteobacteria</taxon>
        <taxon>Neisseriales</taxon>
        <taxon>Chitinibacteraceae</taxon>
        <taxon>Chitinimonas</taxon>
    </lineage>
</organism>
<evidence type="ECO:0000313" key="4">
    <source>
        <dbReference type="EMBL" id="GLR14332.1"/>
    </source>
</evidence>
<evidence type="ECO:0000256" key="2">
    <source>
        <dbReference type="SAM" id="SignalP"/>
    </source>
</evidence>
<keyword evidence="5" id="KW-1185">Reference proteome</keyword>
<feature type="signal peptide" evidence="2">
    <location>
        <begin position="1"/>
        <end position="16"/>
    </location>
</feature>
<dbReference type="SUPFAM" id="SSF53850">
    <property type="entry name" value="Periplasmic binding protein-like II"/>
    <property type="match status" value="1"/>
</dbReference>